<evidence type="ECO:0000313" key="1">
    <source>
        <dbReference type="EMBL" id="KAK6619393.1"/>
    </source>
</evidence>
<name>A0ABR1AHF4_POLSC</name>
<keyword evidence="2" id="KW-1185">Reference proteome</keyword>
<proteinExistence type="predicted"/>
<evidence type="ECO:0000313" key="2">
    <source>
        <dbReference type="Proteomes" id="UP001359485"/>
    </source>
</evidence>
<dbReference type="EMBL" id="JAWJWF010000049">
    <property type="protein sequence ID" value="KAK6619393.1"/>
    <property type="molecule type" value="Genomic_DNA"/>
</dbReference>
<accession>A0ABR1AHF4</accession>
<reference evidence="1 2" key="1">
    <citation type="submission" date="2023-09" db="EMBL/GenBank/DDBJ databases">
        <title>Genomes of two closely related lineages of the louse Polyplax serrata with different host specificities.</title>
        <authorList>
            <person name="Martinu J."/>
            <person name="Tarabai H."/>
            <person name="Stefka J."/>
            <person name="Hypsa V."/>
        </authorList>
    </citation>
    <scope>NUCLEOTIDE SEQUENCE [LARGE SCALE GENOMIC DNA]</scope>
    <source>
        <strain evidence="1">98ZLc_SE</strain>
    </source>
</reference>
<protein>
    <submittedName>
        <fullName evidence="1">Uncharacterized protein</fullName>
    </submittedName>
</protein>
<dbReference type="Proteomes" id="UP001359485">
    <property type="component" value="Unassembled WGS sequence"/>
</dbReference>
<comment type="caution">
    <text evidence="1">The sequence shown here is derived from an EMBL/GenBank/DDBJ whole genome shotgun (WGS) entry which is preliminary data.</text>
</comment>
<organism evidence="1 2">
    <name type="scientific">Polyplax serrata</name>
    <name type="common">Common mouse louse</name>
    <dbReference type="NCBI Taxonomy" id="468196"/>
    <lineage>
        <taxon>Eukaryota</taxon>
        <taxon>Metazoa</taxon>
        <taxon>Ecdysozoa</taxon>
        <taxon>Arthropoda</taxon>
        <taxon>Hexapoda</taxon>
        <taxon>Insecta</taxon>
        <taxon>Pterygota</taxon>
        <taxon>Neoptera</taxon>
        <taxon>Paraneoptera</taxon>
        <taxon>Psocodea</taxon>
        <taxon>Troctomorpha</taxon>
        <taxon>Phthiraptera</taxon>
        <taxon>Anoplura</taxon>
        <taxon>Polyplacidae</taxon>
        <taxon>Polyplax</taxon>
    </lineage>
</organism>
<sequence length="109" mass="12260">MSEVSLRLAVVEKIYVSNKKSIIFLCADQTVSVKFGWRVSRVSNNPEMVGVVVGEIQVFLPPFTNGYRTPNSISLKAGKSIIGTIQEWWELSEICDDENYKNGDNRNFG</sequence>
<gene>
    <name evidence="1" type="ORF">RUM44_003775</name>
</gene>